<comment type="caution">
    <text evidence="1">The sequence shown here is derived from an EMBL/GenBank/DDBJ whole genome shotgun (WGS) entry which is preliminary data.</text>
</comment>
<dbReference type="AlphaFoldDB" id="A0A371GSF7"/>
<protein>
    <submittedName>
        <fullName evidence="1">Uncharacterized protein</fullName>
    </submittedName>
</protein>
<keyword evidence="2" id="KW-1185">Reference proteome</keyword>
<sequence>MLVGEAISWRSAQQTLTDTSTMEVEFVPYFEATSHVIRKCVKEKKVVIEHISTELIIVNPLTKGMSSKNFKDQV</sequence>
<evidence type="ECO:0000313" key="1">
    <source>
        <dbReference type="EMBL" id="RDX93485.1"/>
    </source>
</evidence>
<feature type="non-terminal residue" evidence="1">
    <location>
        <position position="1"/>
    </location>
</feature>
<dbReference type="EMBL" id="QJKJ01004600">
    <property type="protein sequence ID" value="RDX93485.1"/>
    <property type="molecule type" value="Genomic_DNA"/>
</dbReference>
<dbReference type="OrthoDB" id="1414623at2759"/>
<accession>A0A371GSF7</accession>
<feature type="non-terminal residue" evidence="1">
    <location>
        <position position="74"/>
    </location>
</feature>
<organism evidence="1 2">
    <name type="scientific">Mucuna pruriens</name>
    <name type="common">Velvet bean</name>
    <name type="synonym">Dolichos pruriens</name>
    <dbReference type="NCBI Taxonomy" id="157652"/>
    <lineage>
        <taxon>Eukaryota</taxon>
        <taxon>Viridiplantae</taxon>
        <taxon>Streptophyta</taxon>
        <taxon>Embryophyta</taxon>
        <taxon>Tracheophyta</taxon>
        <taxon>Spermatophyta</taxon>
        <taxon>Magnoliopsida</taxon>
        <taxon>eudicotyledons</taxon>
        <taxon>Gunneridae</taxon>
        <taxon>Pentapetalae</taxon>
        <taxon>rosids</taxon>
        <taxon>fabids</taxon>
        <taxon>Fabales</taxon>
        <taxon>Fabaceae</taxon>
        <taxon>Papilionoideae</taxon>
        <taxon>50 kb inversion clade</taxon>
        <taxon>NPAAA clade</taxon>
        <taxon>indigoferoid/millettioid clade</taxon>
        <taxon>Phaseoleae</taxon>
        <taxon>Mucuna</taxon>
    </lineage>
</organism>
<gene>
    <name evidence="1" type="ORF">CR513_24255</name>
</gene>
<evidence type="ECO:0000313" key="2">
    <source>
        <dbReference type="Proteomes" id="UP000257109"/>
    </source>
</evidence>
<reference evidence="1" key="1">
    <citation type="submission" date="2018-05" db="EMBL/GenBank/DDBJ databases">
        <title>Draft genome of Mucuna pruriens seed.</title>
        <authorList>
            <person name="Nnadi N.E."/>
            <person name="Vos R."/>
            <person name="Hasami M.H."/>
            <person name="Devisetty U.K."/>
            <person name="Aguiy J.C."/>
        </authorList>
    </citation>
    <scope>NUCLEOTIDE SEQUENCE [LARGE SCALE GENOMIC DNA]</scope>
    <source>
        <strain evidence="1">JCA_2017</strain>
    </source>
</reference>
<dbReference type="Proteomes" id="UP000257109">
    <property type="component" value="Unassembled WGS sequence"/>
</dbReference>
<proteinExistence type="predicted"/>
<name>A0A371GSF7_MUCPR</name>